<dbReference type="KEGG" id="glt:GlitD10_0621"/>
<keyword evidence="4" id="KW-1185">Reference proteome</keyword>
<proteinExistence type="predicted"/>
<keyword evidence="1" id="KW-1133">Transmembrane helix</keyword>
<gene>
    <name evidence="3" type="ORF">GlitD10_0621</name>
</gene>
<evidence type="ECO:0000259" key="2">
    <source>
        <dbReference type="Pfam" id="PF05685"/>
    </source>
</evidence>
<dbReference type="STRING" id="1188229.GlitD10_0621"/>
<sequence length="137" mass="15675">MRVTSTIQWISADLELLPENSNRYEIIDGELFVNQAPHWFHQRVCGNLYLALTVWGIGYAAIGAGIVWGESDDVIPDVVWLRSENYEQLLDESGHLRGSPDLIIEVLSPGTTNERRDKEVKLKLYSTRGVKEYWIID</sequence>
<dbReference type="InterPro" id="IPR012296">
    <property type="entry name" value="Nuclease_put_TT1808"/>
</dbReference>
<dbReference type="SUPFAM" id="SSF52980">
    <property type="entry name" value="Restriction endonuclease-like"/>
    <property type="match status" value="1"/>
</dbReference>
<dbReference type="InterPro" id="IPR011335">
    <property type="entry name" value="Restrct_endonuc-II-like"/>
</dbReference>
<dbReference type="PANTHER" id="PTHR34107:SF4">
    <property type="entry name" value="SLL1222 PROTEIN"/>
    <property type="match status" value="1"/>
</dbReference>
<dbReference type="Gene3D" id="3.90.1570.10">
    <property type="entry name" value="tt1808, chain A"/>
    <property type="match status" value="1"/>
</dbReference>
<keyword evidence="1" id="KW-0812">Transmembrane</keyword>
<feature type="transmembrane region" description="Helical" evidence="1">
    <location>
        <begin position="48"/>
        <end position="68"/>
    </location>
</feature>
<feature type="domain" description="Putative restriction endonuclease" evidence="2">
    <location>
        <begin position="13"/>
        <end position="137"/>
    </location>
</feature>
<dbReference type="Proteomes" id="UP000180235">
    <property type="component" value="Chromosome"/>
</dbReference>
<organism evidence="3 4">
    <name type="scientific">Gloeomargarita lithophora Alchichica-D10</name>
    <dbReference type="NCBI Taxonomy" id="1188229"/>
    <lineage>
        <taxon>Bacteria</taxon>
        <taxon>Bacillati</taxon>
        <taxon>Cyanobacteriota</taxon>
        <taxon>Cyanophyceae</taxon>
        <taxon>Gloeomargaritales</taxon>
        <taxon>Gloeomargaritaceae</taxon>
        <taxon>Gloeomargarita</taxon>
    </lineage>
</organism>
<dbReference type="EMBL" id="CP017675">
    <property type="protein sequence ID" value="APB32935.1"/>
    <property type="molecule type" value="Genomic_DNA"/>
</dbReference>
<evidence type="ECO:0000313" key="4">
    <source>
        <dbReference type="Proteomes" id="UP000180235"/>
    </source>
</evidence>
<dbReference type="InterPro" id="IPR008538">
    <property type="entry name" value="Uma2"/>
</dbReference>
<evidence type="ECO:0000256" key="1">
    <source>
        <dbReference type="SAM" id="Phobius"/>
    </source>
</evidence>
<dbReference type="Pfam" id="PF05685">
    <property type="entry name" value="Uma2"/>
    <property type="match status" value="1"/>
</dbReference>
<keyword evidence="1" id="KW-0472">Membrane</keyword>
<reference evidence="3 4" key="1">
    <citation type="submission" date="2016-10" db="EMBL/GenBank/DDBJ databases">
        <title>Description of Gloeomargarita lithophora gen. nov., sp. nov., a thylakoid-bearing basal-branching cyanobacterium with intracellular carbonates, and proposal for Gloeomargaritales ord. nov.</title>
        <authorList>
            <person name="Moreira D."/>
            <person name="Tavera R."/>
            <person name="Benzerara K."/>
            <person name="Skouri-Panet F."/>
            <person name="Couradeau E."/>
            <person name="Gerard E."/>
            <person name="Loussert C."/>
            <person name="Novelo E."/>
            <person name="Zivanovic Y."/>
            <person name="Lopez-Garcia P."/>
        </authorList>
    </citation>
    <scope>NUCLEOTIDE SEQUENCE [LARGE SCALE GENOMIC DNA]</scope>
    <source>
        <strain evidence="3 4">D10</strain>
    </source>
</reference>
<protein>
    <submittedName>
        <fullName evidence="3">Uncharacterized protein conserved in cyanobacteria</fullName>
    </submittedName>
</protein>
<accession>A0A1J0AAH9</accession>
<dbReference type="CDD" id="cd06260">
    <property type="entry name" value="DUF820-like"/>
    <property type="match status" value="1"/>
</dbReference>
<dbReference type="AlphaFoldDB" id="A0A1J0AAH9"/>
<dbReference type="PANTHER" id="PTHR34107">
    <property type="entry name" value="SLL0198 PROTEIN-RELATED"/>
    <property type="match status" value="1"/>
</dbReference>
<evidence type="ECO:0000313" key="3">
    <source>
        <dbReference type="EMBL" id="APB32935.1"/>
    </source>
</evidence>
<name>A0A1J0AAH9_9CYAN</name>